<keyword evidence="8" id="KW-0378">Hydrolase</keyword>
<dbReference type="Proteomes" id="UP000171701">
    <property type="component" value="Segment"/>
</dbReference>
<evidence type="ECO:0000256" key="6">
    <source>
        <dbReference type="ARBA" id="ARBA00022737"/>
    </source>
</evidence>
<organism evidence="15 16">
    <name type="scientific">Papiine betaherpesvirus 4</name>
    <dbReference type="NCBI Taxonomy" id="2560624"/>
    <lineage>
        <taxon>Viruses</taxon>
        <taxon>Duplodnaviria</taxon>
        <taxon>Heunggongvirae</taxon>
        <taxon>Peploviricota</taxon>
        <taxon>Herviviricetes</taxon>
        <taxon>Herpesvirales</taxon>
        <taxon>Orthoherpesviridae</taxon>
        <taxon>Betaherpesvirinae</taxon>
        <taxon>Cytomegalovirus</taxon>
        <taxon>Cytomegalovirus papiinebeta4</taxon>
    </lineage>
</organism>
<feature type="compositionally biased region" description="Acidic residues" evidence="13">
    <location>
        <begin position="2068"/>
        <end position="2079"/>
    </location>
</feature>
<evidence type="ECO:0000256" key="10">
    <source>
        <dbReference type="ARBA" id="ARBA00022844"/>
    </source>
</evidence>
<dbReference type="Pfam" id="PF04843">
    <property type="entry name" value="Herpes_teg_N"/>
    <property type="match status" value="1"/>
</dbReference>
<evidence type="ECO:0000256" key="5">
    <source>
        <dbReference type="ARBA" id="ARBA00022670"/>
    </source>
</evidence>
<name>A0A0F7G9P9_9BETA</name>
<keyword evidence="10" id="KW-0946">Virion</keyword>
<keyword evidence="1" id="KW-1048">Host nucleus</keyword>
<dbReference type="PROSITE" id="PS51521">
    <property type="entry name" value="HTUSP"/>
    <property type="match status" value="1"/>
</dbReference>
<keyword evidence="4" id="KW-1130">Modulation of host ubiquitin pathway by virus</keyword>
<evidence type="ECO:0000313" key="16">
    <source>
        <dbReference type="Proteomes" id="UP000171701"/>
    </source>
</evidence>
<keyword evidence="11" id="KW-1127">Modulation of host ubiquitin pathway by viral deubiquitinase</keyword>
<dbReference type="InterPro" id="IPR038765">
    <property type="entry name" value="Papain-like_cys_pep_sf"/>
</dbReference>
<evidence type="ECO:0000256" key="4">
    <source>
        <dbReference type="ARBA" id="ARBA00022662"/>
    </source>
</evidence>
<dbReference type="GO" id="GO:0006508">
    <property type="term" value="P:proteolysis"/>
    <property type="evidence" value="ECO:0007669"/>
    <property type="project" value="UniProtKB-KW"/>
</dbReference>
<dbReference type="KEGG" id="vg:24284873"/>
<keyword evidence="2" id="KW-0920">Virion tegument</keyword>
<keyword evidence="16" id="KW-1185">Reference proteome</keyword>
<dbReference type="Gene3D" id="3.90.70.120">
    <property type="match status" value="1"/>
</dbReference>
<feature type="region of interest" description="Disordered" evidence="13">
    <location>
        <begin position="1998"/>
        <end position="2028"/>
    </location>
</feature>
<keyword evidence="5" id="KW-0645">Protease</keyword>
<keyword evidence="3" id="KW-0945">Host-virus interaction</keyword>
<evidence type="ECO:0000256" key="9">
    <source>
        <dbReference type="ARBA" id="ARBA00022807"/>
    </source>
</evidence>
<keyword evidence="12" id="KW-1035">Host cytoplasm</keyword>
<evidence type="ECO:0000313" key="15">
    <source>
        <dbReference type="EMBL" id="AKG51616.1"/>
    </source>
</evidence>
<proteinExistence type="predicted"/>
<evidence type="ECO:0000256" key="7">
    <source>
        <dbReference type="ARBA" id="ARBA00022786"/>
    </source>
</evidence>
<feature type="compositionally biased region" description="Gly residues" evidence="13">
    <location>
        <begin position="2013"/>
        <end position="2023"/>
    </location>
</feature>
<dbReference type="GO" id="GO:0044423">
    <property type="term" value="C:virion component"/>
    <property type="evidence" value="ECO:0007669"/>
    <property type="project" value="UniProtKB-KW"/>
</dbReference>
<evidence type="ECO:0000256" key="12">
    <source>
        <dbReference type="ARBA" id="ARBA00023200"/>
    </source>
</evidence>
<evidence type="ECO:0000256" key="1">
    <source>
        <dbReference type="ARBA" id="ARBA00022562"/>
    </source>
</evidence>
<keyword evidence="7" id="KW-0833">Ubl conjugation pathway</keyword>
<feature type="region of interest" description="Disordered" evidence="13">
    <location>
        <begin position="2041"/>
        <end position="2079"/>
    </location>
</feature>
<evidence type="ECO:0000256" key="3">
    <source>
        <dbReference type="ARBA" id="ARBA00022581"/>
    </source>
</evidence>
<feature type="domain" description="Peptidase C76" evidence="14">
    <location>
        <begin position="3"/>
        <end position="225"/>
    </location>
</feature>
<sequence>MKIYQARSDQTHSRFGPRAGSQCVSNCFLYLHALHLKGAHTTLNTDTLDLILTEGARLDSEVEALLKTKRPGERLPVFRLGEDIPNIITSSFGKTAHALSRPFNGTAETRDLDGYTCYGIFDFLMHAYQKPRPTYILVTVNALARAVILLEHDIFVFDPHATERSSNAAVYQCDSLYDVVMLLTYFGTRLADFYYDALFVYMIDLSIQQVPESEINGIIISLFRDPDIALPASVLPALPGSPVTILPSLPPPDTATPKKTPEKRKATPNVSHGGKKKATAAKDKGSSRVTTTAPYDCSDALTALTRYNRLITQAEHEIQNVTLKAPATSGWILFSHSGLPFDEAFLTDRMEQIVMSHIEHTCCLHIRWRTSSPMYQQVRLLRGFSEDIDRFLNMLLHHQLHIIDVYNTMKNFAPSHLTPLQRAMLDKLRAIFQHYGSIHGPKVLTWVKNILKAIEKTKYTHLPMRLMEYAEQNPLDVDETFVCLRQQDLSAVSNAVNSRRQLTNQQQEQVQLALQQLSAAIYGIDSHDLERTSFDNKDTKQMLATLDSQARTTLLQRGNTKITELLDDLKRQVSALLHKRYNQIISGSLPVEEIQAMQKRLNQAANLAHEMAGLNLCDVNLSTPFRDMNEQLSYLITGHTSANSMSFSDELMQLRSQFLFATQLKEDTESKIHDLMVGIETAVQDPVARNSNIAMALVQEQLNELRQLGGAEIADIAGRLDAVQKTLQSLYQEEQAARLFVYELSYDNLPNDQALKRQGRLQPLLREDDGLHEQYIQKILDIFNDLLDRLSEKTFPKAQVFDIMNSLINQLPNTSAVVKELHTANAALCQLAKQLEALTKAPRDKRMEILTELVQYFVSNSTLLSHLMNLQVGKTTLPLLYENLKMELQDKHKQQAEAAWLQEAKKLTVTSVEMVQQFLQTAPSPTAAELARPELQAKLQAFLEQEAKKQEEDRKTIIKEQQGMVASELARITDAVKAQTLSVIPTLKLESIQDVINSLGADGRDILEKFNRNLLASLSTLMKLMEERVSLCIRDLLTGQDTHYLQYQEEARTMRQALNHVWMMMESQLSQETIRALSGLVRRSMFIEKCQLRDPTTVFFDTDYAEDYKRYRNAQKQLELQLTQTRMELYQQSAMAQQTLHQPTARITPQTLTVGKNLEDKLETESAGPFQRPVFQDVLDQQLDAYKKIIKDETELTNTKLKSENELRQAKLTSLSEQWGDLVTRLKMDAMEITTPDAKVLIQDPVGAITQLLAKASTQMPYLEAKKTLQWCLLFLREAYTQIEGNLGHPCYAQLPNFPTLMQQAQSRLDVVSVHVNNNASCENFVAQHDSASSAADREVIETIESVWATLEAKRVAGGEARYKKVQELLLRAKQSLSDVELQDTLTTEYYNLLTAIQAFGYSLDFSTPLQKIRDLKMRFNDLIKQQHLNASEQVPLPMALLSGDTANTSPVSFVRGLEALERYVLAGYQYLTECINRQPLVCQRIDDIPAVLPSTDLDHKRAAMDRLKRLAFSKKNDTVYEVVDVFGLHQFMTRTGVPLHLIMSYGNVFFKYLALHHDDKHLAKKFAQTKNVVTGRYKVVMVNVAVAQTLKTFWSQISQYDLKPLLSGQAMIGLGETNSLVNLKIFIYIVVSAWNLQLDMTLQDYNGPVIRMNIEDLCIAITTVYPEYIYGIVKHPIQTTLSSLARHLKKDIMHEAINNVVQMPPAYNADEMKGFCINPKTWPSVNLSRVMWDQNLVRQLCDVGPRKNGAQKLWQYGVAIVIFPQDLLQCLWLELRPKFAEEFATLFDFFQTLFVMFTHQYDITRESNAQSHLATGEPITQTVGVRRKDYTDKTLLDVFIETDTAIDYVLGSWVFGIPVCCAIYVSEILGGNRLLLARHIEYTNRDPDFMHVQRAKDLNLNHMVTQTWTNTPLEQCWFQAQIQRIRESLRTPMELDFIPLIIYNSNDRTVHSVVRPPTSSERDTSRIVVENPFPTLPLVDVPESDLVSFDRVPINTDFLREDPPPVTRPRGRGSGSGNVSRGGGKDRKILKAVSKKKTVAQASAAVPQEARVSRPTSSLAAAADVSDVTEEEVTTSEDEEEVLAALEERRPSEEEQQSLPSTRTFVEPVFQQSAVQTIVRREDVITVSPAAATSSFQNPPITTLTQNVINAIQILRSVRVDLRSMARSVNETINRLRFLYLL</sequence>
<reference evidence="15 16" key="2">
    <citation type="journal article" date="2015" name="Genome Announc.">
        <title>Complete Genome Sequences of Mandrillus leucophaeus and Papio ursinus Cytomegaloviruses.</title>
        <authorList>
            <person name="Blewett E.L."/>
            <person name="Sherrod C.J."/>
            <person name="Texier J.R."/>
            <person name="Conrad T.M."/>
            <person name="Dittmer D.P."/>
        </authorList>
    </citation>
    <scope>NUCLEOTIDE SEQUENCE [LARGE SCALE GENOMIC DNA]</scope>
    <source>
        <strain evidence="15">OCOM4-52</strain>
    </source>
</reference>
<evidence type="ECO:0000259" key="14">
    <source>
        <dbReference type="PROSITE" id="PS51521"/>
    </source>
</evidence>
<dbReference type="SUPFAM" id="SSF54001">
    <property type="entry name" value="Cysteine proteinases"/>
    <property type="match status" value="1"/>
</dbReference>
<reference evidence="15 16" key="1">
    <citation type="journal article" date="2001" name="Arch. Virol.">
        <title>Isolation and characterization of an endogenous cytomegalovirus (BaCMV) from baboons.</title>
        <authorList>
            <person name="Blewett E.L."/>
            <person name="White G."/>
            <person name="Saliki J.T."/>
            <person name="Eberle R."/>
        </authorList>
    </citation>
    <scope>NUCLEOTIDE SEQUENCE [LARGE SCALE GENOMIC DNA]</scope>
    <source>
        <strain evidence="15">OCOM4-52</strain>
    </source>
</reference>
<protein>
    <submittedName>
        <fullName evidence="15">UL48</fullName>
    </submittedName>
</protein>
<dbReference type="InterPro" id="IPR006928">
    <property type="entry name" value="Herpes_teg_USP"/>
</dbReference>
<keyword evidence="6" id="KW-0677">Repeat</keyword>
<accession>A0A0F7G9P9</accession>
<evidence type="ECO:0000256" key="13">
    <source>
        <dbReference type="SAM" id="MobiDB-lite"/>
    </source>
</evidence>
<dbReference type="EMBL" id="KR351281">
    <property type="protein sequence ID" value="AKG51616.1"/>
    <property type="molecule type" value="Genomic_DNA"/>
</dbReference>
<evidence type="ECO:0000256" key="8">
    <source>
        <dbReference type="ARBA" id="ARBA00022801"/>
    </source>
</evidence>
<evidence type="ECO:0000256" key="2">
    <source>
        <dbReference type="ARBA" id="ARBA00022580"/>
    </source>
</evidence>
<keyword evidence="9" id="KW-0788">Thiol protease</keyword>
<dbReference type="GO" id="GO:0039648">
    <property type="term" value="P:symbiont-mediated perturbation of host ubiquitin-like protein modification"/>
    <property type="evidence" value="ECO:0007669"/>
    <property type="project" value="UniProtKB-KW"/>
</dbReference>
<evidence type="ECO:0000256" key="11">
    <source>
        <dbReference type="ARBA" id="ARBA00022876"/>
    </source>
</evidence>
<feature type="region of interest" description="Disordered" evidence="13">
    <location>
        <begin position="246"/>
        <end position="290"/>
    </location>
</feature>
<dbReference type="GO" id="GO:0008234">
    <property type="term" value="F:cysteine-type peptidase activity"/>
    <property type="evidence" value="ECO:0007669"/>
    <property type="project" value="UniProtKB-KW"/>
</dbReference>